<evidence type="ECO:0008006" key="3">
    <source>
        <dbReference type="Google" id="ProtNLM"/>
    </source>
</evidence>
<name>M1UH40_9CAUD</name>
<organism evidence="1 2">
    <name type="scientific">Prochlorococcus phage P-GSP1</name>
    <dbReference type="NCBI Taxonomy" id="382262"/>
    <lineage>
        <taxon>Viruses</taxon>
        <taxon>Duplodnaviria</taxon>
        <taxon>Heunggongvirae</taxon>
        <taxon>Uroviricota</taxon>
        <taxon>Caudoviricetes</taxon>
        <taxon>Autographivirales</taxon>
        <taxon>Lingvirus</taxon>
        <taxon>Lingvirus PGSP1</taxon>
    </lineage>
</organism>
<reference evidence="1 2" key="1">
    <citation type="submission" date="2010-09" db="EMBL/GenBank/DDBJ databases">
        <title>The Genome Sequence of Prochlorococcus phage P-GSP1.</title>
        <authorList>
            <consortium name="The Broad Institute Genome Sequencing Platform"/>
            <person name="Henn M.R."/>
            <person name="Sullivan M.S."/>
            <person name="Osburne M.S."/>
            <person name="Levin J."/>
            <person name="Malboeuf C."/>
            <person name="Casali M."/>
            <person name="Russ C."/>
            <person name="Lennon N."/>
            <person name="Chapman S.B."/>
            <person name="Erlich R."/>
            <person name="Young S.K."/>
            <person name="Yandava C."/>
            <person name="Zeng Q."/>
            <person name="Alvarado L."/>
            <person name="Anderson S."/>
            <person name="Berlin A."/>
            <person name="Chen Z."/>
            <person name="Freedman E."/>
            <person name="Gellesch M."/>
            <person name="Goldberg J."/>
            <person name="Green L."/>
            <person name="Griggs A."/>
            <person name="Gujja S."/>
            <person name="Heilman E.R."/>
            <person name="Heiman D."/>
            <person name="Hollinger A."/>
            <person name="Howarth C."/>
            <person name="Larson L."/>
            <person name="Mehta T."/>
            <person name="Pearson M."/>
            <person name="Roberts A."/>
            <person name="Ryan E."/>
            <person name="Saif S."/>
            <person name="Shea T."/>
            <person name="Shenoy N."/>
            <person name="Sisk P."/>
            <person name="Stolte C."/>
            <person name="Sykes S."/>
            <person name="White J."/>
            <person name="Yu Q."/>
            <person name="Coleman M.L."/>
            <person name="Huang K.H."/>
            <person name="Weigele P.R."/>
            <person name="DeFrancesco A.S."/>
            <person name="Kern S.E."/>
            <person name="Thompson L.R."/>
            <person name="Fu R."/>
            <person name="Hombeck B."/>
            <person name="Chisholm S.W."/>
            <person name="Haas B."/>
            <person name="Nusbaum C."/>
            <person name="Birren B."/>
        </authorList>
    </citation>
    <scope>NUCLEOTIDE SEQUENCE [LARGE SCALE GENOMIC DNA]</scope>
    <source>
        <strain evidence="1 2">P-GSP1</strain>
    </source>
</reference>
<dbReference type="OrthoDB" id="780at10239"/>
<evidence type="ECO:0000313" key="2">
    <source>
        <dbReference type="Proteomes" id="UP000204021"/>
    </source>
</evidence>
<dbReference type="InterPro" id="IPR058003">
    <property type="entry name" value="Phage_gp12"/>
</dbReference>
<evidence type="ECO:0000313" key="1">
    <source>
        <dbReference type="EMBL" id="AGG54647.1"/>
    </source>
</evidence>
<protein>
    <recommendedName>
        <fullName evidence="3">Tail tubular protein B</fullName>
    </recommendedName>
</protein>
<proteinExistence type="predicted"/>
<keyword evidence="2" id="KW-1185">Reference proteome</keyword>
<gene>
    <name evidence="1" type="ORF">PRQG_00044</name>
</gene>
<dbReference type="Pfam" id="PF25675">
    <property type="entry name" value="Phage_nozzle"/>
    <property type="match status" value="2"/>
</dbReference>
<dbReference type="RefSeq" id="YP_007677708.1">
    <property type="nucleotide sequence ID" value="NC_020878.1"/>
</dbReference>
<dbReference type="EMBL" id="HQ332140">
    <property type="protein sequence ID" value="AGG54647.1"/>
    <property type="molecule type" value="Genomic_DNA"/>
</dbReference>
<dbReference type="GeneID" id="15013689"/>
<dbReference type="Proteomes" id="UP000204021">
    <property type="component" value="Segment"/>
</dbReference>
<dbReference type="KEGG" id="vg:15013689"/>
<sequence>MANITQTIPALTAGISQQPDEQKIPGQVKDMVNALPDVTQGLTKRPAGKFVASLSDGSNNSTADGRWFHYYRDENEQYIGQVAKNGVIRMWDCQTGAEKTVVNGIGNNTYLTHTNDEDIQTLTLNDFTYINNRSITTEMDTTTEPLGNFGKEIFVELKKISYAKQYALNVFDNTNTSTVSTATRIKVTLVNSSNNYCDSNNKMRTHATRGDGNNARCGEPAGDGRDSFAPNVATRIFSVSTGTTLVDEGAQGGTLANGNQSDTNYSYTVNIFNASNQGSQTGRNNLYFRIATTGQSVPFGSGSNVTYQARYTTTHDLLHGGEGWQTGDYFYVFMMDAYYKITIEATSESIVQANLGLVRPNPTPFDTETTITAESILGDIRTSLIASGNFSNSDITTIGTGLHIKRTSAFNASTPVGELLNVVASKVNDVGDLPSQCKHGMVVEVVNSVADEDNHFVKFFGNNDKDGEGTWEECAKPGRKIRLKRSKMPVILIRTADGNFRLSELDGSTYTISGTSYPVPQWDDALVGDDVTNPEPSFIGKGISKMLFFRNRFAILADENIVLSRPGDFTNFFAKSAIQLIASDPIDIAASSEYPAIIYDGIQVNTGLLLFSKNQQFMLTTDSDVFSPTTAKINALSTYNFNFATNPISLGTTVGFLDNAGKFSRFFEMAQVQREGEPEVIEQSAVVSRLFEKDLKLISNSRENSVIFFSEEGTSTLYGYRYFDNIRERKLAAWFRWTLTGTIQYHCMQDDNLYVVVRNNNKDQLLKYSIKMDANTFAIAENRVHLDHLMSVTTGSNTYNATTNKTTFAKPTGIESTNQLAAYDVDSGDQLGRYGLITINGSNLEIDGNWSSQTFLIGYQFTMQLDLPTIYYVTREGENFRADTRSSLVLHRAKLGFGPVGLYETTLNRTGRVAYTELFELTGADQYVANTSSVVDDNIIREVPIFDANTNVALTIKSTHPAPATIHNLTWEGAYNTKFYQRV</sequence>
<accession>M1UH40</accession>